<dbReference type="Pfam" id="PF13546">
    <property type="entry name" value="DDE_5"/>
    <property type="match status" value="1"/>
</dbReference>
<dbReference type="PANTHER" id="PTHR33627">
    <property type="entry name" value="TRANSPOSASE"/>
    <property type="match status" value="1"/>
</dbReference>
<dbReference type="InterPro" id="IPR012337">
    <property type="entry name" value="RNaseH-like_sf"/>
</dbReference>
<dbReference type="SUPFAM" id="SSF53098">
    <property type="entry name" value="Ribonuclease H-like"/>
    <property type="match status" value="1"/>
</dbReference>
<dbReference type="PANTHER" id="PTHR33627:SF1">
    <property type="entry name" value="TRANSPOSASE"/>
    <property type="match status" value="1"/>
</dbReference>
<evidence type="ECO:0000259" key="1">
    <source>
        <dbReference type="Pfam" id="PF13546"/>
    </source>
</evidence>
<dbReference type="NCBIfam" id="NF033540">
    <property type="entry name" value="transpos_IS701"/>
    <property type="match status" value="1"/>
</dbReference>
<organism evidence="2">
    <name type="scientific">marine sediment metagenome</name>
    <dbReference type="NCBI Taxonomy" id="412755"/>
    <lineage>
        <taxon>unclassified sequences</taxon>
        <taxon>metagenomes</taxon>
        <taxon>ecological metagenomes</taxon>
    </lineage>
</organism>
<reference evidence="2" key="1">
    <citation type="journal article" date="2015" name="Nature">
        <title>Complex archaea that bridge the gap between prokaryotes and eukaryotes.</title>
        <authorList>
            <person name="Spang A."/>
            <person name="Saw J.H."/>
            <person name="Jorgensen S.L."/>
            <person name="Zaremba-Niedzwiedzka K."/>
            <person name="Martijn J."/>
            <person name="Lind A.E."/>
            <person name="van Eijk R."/>
            <person name="Schleper C."/>
            <person name="Guy L."/>
            <person name="Ettema T.J."/>
        </authorList>
    </citation>
    <scope>NUCLEOTIDE SEQUENCE</scope>
</reference>
<protein>
    <recommendedName>
        <fullName evidence="1">Transposase IS701-like DDE domain-containing protein</fullName>
    </recommendedName>
</protein>
<gene>
    <name evidence="2" type="ORF">LCGC14_1693350</name>
</gene>
<evidence type="ECO:0000313" key="2">
    <source>
        <dbReference type="EMBL" id="KKM15704.1"/>
    </source>
</evidence>
<dbReference type="EMBL" id="LAZR01014841">
    <property type="protein sequence ID" value="KKM15704.1"/>
    <property type="molecule type" value="Genomic_DNA"/>
</dbReference>
<dbReference type="AlphaFoldDB" id="A0A0F9I7N6"/>
<accession>A0A0F9I7N6</accession>
<feature type="domain" description="Transposase IS701-like DDE" evidence="1">
    <location>
        <begin position="2"/>
        <end position="256"/>
    </location>
</feature>
<dbReference type="InterPro" id="IPR038721">
    <property type="entry name" value="IS701-like_DDE_dom"/>
</dbReference>
<sequence>MLAVYVRGQLSELVHKSIEPLAVQAGIAARTLQRFIESIKWDEEKMRDRCQQIVAKQHADSQAIGIVDESGVLKVGEDTAGVARQWCGNVGKVDNCVVNVHLCYAPEDLQCLLDSTVYLPEEWAHDRVRREKAYIPDEVKFQTKPEIAIDQIDRALGHGIRVAAWTFDELYGRDHKFLDAMEQRHEAYVAEVPVDFHGWVRQPQVLQRPVKKTSRKKYPRLARGKPACKVKNLAKYSPPLRNQSWKRFRIKDSQKGPVVWEVKWAHFWRKQGDDNLPLKAHCLIVARNVLKPKQVKYFVANRVPGEGDITLNWLLWVAFRRWPVEQCFRMVKKELGMDDYEVRGWRCLHRHLYVTQLTHLFCARIREEYNGYSGQDIGRLTVEQVRRAVNTWIATADLPPAVRRKRHQREVEKILYYRRRNEQARKSHTKTRLKRLQALEIDIDQLESCIPSDY</sequence>
<dbReference type="InterPro" id="IPR039365">
    <property type="entry name" value="IS701-like"/>
</dbReference>
<comment type="caution">
    <text evidence="2">The sequence shown here is derived from an EMBL/GenBank/DDBJ whole genome shotgun (WGS) entry which is preliminary data.</text>
</comment>
<proteinExistence type="predicted"/>
<name>A0A0F9I7N6_9ZZZZ</name>